<dbReference type="PANTHER" id="PTHR30354">
    <property type="entry name" value="GNT FAMILY GLUCONATE TRANSPORTER"/>
    <property type="match status" value="1"/>
</dbReference>
<dbReference type="STRING" id="550983.A4R26_06670"/>
<feature type="transmembrane region" description="Helical" evidence="8">
    <location>
        <begin position="55"/>
        <end position="76"/>
    </location>
</feature>
<dbReference type="RefSeq" id="WP_081169532.1">
    <property type="nucleotide sequence ID" value="NZ_LWBP01000210.1"/>
</dbReference>
<dbReference type="GO" id="GO:0005886">
    <property type="term" value="C:plasma membrane"/>
    <property type="evidence" value="ECO:0007669"/>
    <property type="project" value="UniProtKB-SubCell"/>
</dbReference>
<feature type="transmembrane region" description="Helical" evidence="8">
    <location>
        <begin position="257"/>
        <end position="278"/>
    </location>
</feature>
<comment type="subcellular location">
    <subcellularLocation>
        <location evidence="1">Cell membrane</location>
        <topology evidence="1">Multi-pass membrane protein</topology>
    </subcellularLocation>
</comment>
<comment type="caution">
    <text evidence="9">The sequence shown here is derived from an EMBL/GenBank/DDBJ whole genome shotgun (WGS) entry which is preliminary data.</text>
</comment>
<keyword evidence="6 8" id="KW-0472">Membrane</keyword>
<feature type="transmembrane region" description="Helical" evidence="8">
    <location>
        <begin position="420"/>
        <end position="437"/>
    </location>
</feature>
<keyword evidence="3" id="KW-1003">Cell membrane</keyword>
<evidence type="ECO:0000256" key="1">
    <source>
        <dbReference type="ARBA" id="ARBA00004651"/>
    </source>
</evidence>
<protein>
    <submittedName>
        <fullName evidence="9">Gluconate transporter</fullName>
    </submittedName>
</protein>
<organism evidence="9 10">
    <name type="scientific">Niastella populi</name>
    <dbReference type="NCBI Taxonomy" id="550983"/>
    <lineage>
        <taxon>Bacteria</taxon>
        <taxon>Pseudomonadati</taxon>
        <taxon>Bacteroidota</taxon>
        <taxon>Chitinophagia</taxon>
        <taxon>Chitinophagales</taxon>
        <taxon>Chitinophagaceae</taxon>
        <taxon>Niastella</taxon>
    </lineage>
</organism>
<keyword evidence="4 8" id="KW-0812">Transmembrane</keyword>
<feature type="transmembrane region" description="Helical" evidence="8">
    <location>
        <begin position="26"/>
        <end position="43"/>
    </location>
</feature>
<evidence type="ECO:0000256" key="2">
    <source>
        <dbReference type="ARBA" id="ARBA00022448"/>
    </source>
</evidence>
<evidence type="ECO:0000256" key="6">
    <source>
        <dbReference type="ARBA" id="ARBA00023136"/>
    </source>
</evidence>
<evidence type="ECO:0000313" key="10">
    <source>
        <dbReference type="Proteomes" id="UP000192276"/>
    </source>
</evidence>
<keyword evidence="5 8" id="KW-1133">Transmembrane helix</keyword>
<feature type="transmembrane region" description="Helical" evidence="8">
    <location>
        <begin position="377"/>
        <end position="400"/>
    </location>
</feature>
<dbReference type="Proteomes" id="UP000192276">
    <property type="component" value="Unassembled WGS sequence"/>
</dbReference>
<dbReference type="NCBIfam" id="TIGR00791">
    <property type="entry name" value="gntP"/>
    <property type="match status" value="1"/>
</dbReference>
<evidence type="ECO:0000256" key="4">
    <source>
        <dbReference type="ARBA" id="ARBA00022692"/>
    </source>
</evidence>
<accession>A0A1V9F5J2</accession>
<name>A0A1V9F5J2_9BACT</name>
<dbReference type="InterPro" id="IPR003474">
    <property type="entry name" value="Glcn_transporter"/>
</dbReference>
<evidence type="ECO:0000256" key="7">
    <source>
        <dbReference type="ARBA" id="ARBA00049663"/>
    </source>
</evidence>
<dbReference type="PANTHER" id="PTHR30354:SF22">
    <property type="entry name" value="HIGH-AFFINITY GLUCONATE TRANSPORTER"/>
    <property type="match status" value="1"/>
</dbReference>
<reference evidence="10" key="1">
    <citation type="submission" date="2016-04" db="EMBL/GenBank/DDBJ databases">
        <authorList>
            <person name="Chen L."/>
            <person name="Zhuang W."/>
            <person name="Wang G."/>
        </authorList>
    </citation>
    <scope>NUCLEOTIDE SEQUENCE [LARGE SCALE GENOMIC DNA]</scope>
    <source>
        <strain evidence="10">208</strain>
    </source>
</reference>
<dbReference type="OrthoDB" id="9787129at2"/>
<dbReference type="GO" id="GO:0015128">
    <property type="term" value="F:gluconate transmembrane transporter activity"/>
    <property type="evidence" value="ECO:0007669"/>
    <property type="project" value="InterPro"/>
</dbReference>
<keyword evidence="10" id="KW-1185">Reference proteome</keyword>
<feature type="transmembrane region" description="Helical" evidence="8">
    <location>
        <begin position="5"/>
        <end position="20"/>
    </location>
</feature>
<feature type="transmembrane region" description="Helical" evidence="8">
    <location>
        <begin position="174"/>
        <end position="193"/>
    </location>
</feature>
<dbReference type="PIRSF" id="PIRSF002746">
    <property type="entry name" value="Gluconate_transporter"/>
    <property type="match status" value="1"/>
</dbReference>
<feature type="transmembrane region" description="Helical" evidence="8">
    <location>
        <begin position="222"/>
        <end position="245"/>
    </location>
</feature>
<keyword evidence="2" id="KW-0813">Transport</keyword>
<evidence type="ECO:0000256" key="5">
    <source>
        <dbReference type="ARBA" id="ARBA00022989"/>
    </source>
</evidence>
<evidence type="ECO:0000313" key="9">
    <source>
        <dbReference type="EMBL" id="OQP53648.1"/>
    </source>
</evidence>
<evidence type="ECO:0000256" key="3">
    <source>
        <dbReference type="ARBA" id="ARBA00022475"/>
    </source>
</evidence>
<gene>
    <name evidence="9" type="ORF">A4R26_06670</name>
</gene>
<feature type="transmembrane region" description="Helical" evidence="8">
    <location>
        <begin position="96"/>
        <end position="129"/>
    </location>
</feature>
<dbReference type="EMBL" id="LWBP01000210">
    <property type="protein sequence ID" value="OQP53648.1"/>
    <property type="molecule type" value="Genomic_DNA"/>
</dbReference>
<sequence>MSIVIVLVCIVILILLITWGKLNAFLAFLIVSLMAGLFLRLPAEKIMASIQQGMGDTLGGLVSIICLGAMLGKLVAESGAAQKIATVLMNAFGVRYLQWALMITGFIIGIPLFYGVGFVLMVPLIFSVVYQYKLPAVYIGLPMLAALSVTHGFLPPHPSPTALVTQFGAGMGATLLYGLVIAIPAIVIAGPLFSRTIKNISAQPLETFRPQTIDKAKLPGTAVSFITSLLPVFLLTATTVVTYFFNEYESFKGILTLISEPALIMLVSVLVAAFTLGVGNGRKMKDVMHIYGEAVKDVGMILLIIAGSGALKQVLTDSGVSKEIASALQTWPVHPLILAWCMAGIIRICVGSATVAGLTTAGIIAPLLAGSGVDPNLMVLSVGAGSLLFSHVNDAGFWLFKEYFNLSIKDTIKTWSVMETIVAVTGLAGVMILDGIIG</sequence>
<feature type="transmembrane region" description="Helical" evidence="8">
    <location>
        <begin position="136"/>
        <end position="154"/>
    </location>
</feature>
<comment type="similarity">
    <text evidence="7">Belongs to the GntP permease family.</text>
</comment>
<proteinExistence type="inferred from homology"/>
<dbReference type="Pfam" id="PF02447">
    <property type="entry name" value="GntP_permease"/>
    <property type="match status" value="1"/>
</dbReference>
<evidence type="ECO:0000256" key="8">
    <source>
        <dbReference type="SAM" id="Phobius"/>
    </source>
</evidence>
<feature type="transmembrane region" description="Helical" evidence="8">
    <location>
        <begin position="336"/>
        <end position="365"/>
    </location>
</feature>
<dbReference type="AlphaFoldDB" id="A0A1V9F5J2"/>